<evidence type="ECO:0000313" key="3">
    <source>
        <dbReference type="Proteomes" id="UP000185003"/>
    </source>
</evidence>
<keyword evidence="3" id="KW-1185">Reference proteome</keyword>
<sequence>MIKQSKKQLLLPHDLDDFWHEIRQIVRQELTKLLNHASISDVLEYPDGFVDKPLYSIAEVCKLFDITRPTMYEWIKDHKLTPKKVRGRVYFLGIDIRCLIEKLGKREDNEAA</sequence>
<evidence type="ECO:0000313" key="2">
    <source>
        <dbReference type="EMBL" id="SIO53975.1"/>
    </source>
</evidence>
<dbReference type="Proteomes" id="UP000185003">
    <property type="component" value="Unassembled WGS sequence"/>
</dbReference>
<dbReference type="AlphaFoldDB" id="A0A1N6KBN7"/>
<dbReference type="InterPro" id="IPR041657">
    <property type="entry name" value="HTH_17"/>
</dbReference>
<dbReference type="EMBL" id="FSRA01000002">
    <property type="protein sequence ID" value="SIO53975.1"/>
    <property type="molecule type" value="Genomic_DNA"/>
</dbReference>
<dbReference type="OrthoDB" id="1097811at2"/>
<dbReference type="InterPro" id="IPR009061">
    <property type="entry name" value="DNA-bd_dom_put_sf"/>
</dbReference>
<proteinExistence type="predicted"/>
<organism evidence="2 3">
    <name type="scientific">Chitinophaga niabensis</name>
    <dbReference type="NCBI Taxonomy" id="536979"/>
    <lineage>
        <taxon>Bacteria</taxon>
        <taxon>Pseudomonadati</taxon>
        <taxon>Bacteroidota</taxon>
        <taxon>Chitinophagia</taxon>
        <taxon>Chitinophagales</taxon>
        <taxon>Chitinophagaceae</taxon>
        <taxon>Chitinophaga</taxon>
    </lineage>
</organism>
<dbReference type="RefSeq" id="WP_074242739.1">
    <property type="nucleotide sequence ID" value="NZ_FSRA01000002.1"/>
</dbReference>
<evidence type="ECO:0000259" key="1">
    <source>
        <dbReference type="Pfam" id="PF12728"/>
    </source>
</evidence>
<dbReference type="Pfam" id="PF12728">
    <property type="entry name" value="HTH_17"/>
    <property type="match status" value="1"/>
</dbReference>
<dbReference type="STRING" id="536979.SAMN04488055_5515"/>
<name>A0A1N6KBN7_9BACT</name>
<gene>
    <name evidence="2" type="ORF">SAMN04488055_5515</name>
</gene>
<feature type="domain" description="Helix-turn-helix" evidence="1">
    <location>
        <begin position="54"/>
        <end position="99"/>
    </location>
</feature>
<protein>
    <submittedName>
        <fullName evidence="2">DNA binding domain-containing protein, excisionase family</fullName>
    </submittedName>
</protein>
<accession>A0A1N6KBN7</accession>
<dbReference type="SUPFAM" id="SSF46955">
    <property type="entry name" value="Putative DNA-binding domain"/>
    <property type="match status" value="1"/>
</dbReference>
<reference evidence="2 3" key="1">
    <citation type="submission" date="2016-11" db="EMBL/GenBank/DDBJ databases">
        <authorList>
            <person name="Jaros S."/>
            <person name="Januszkiewicz K."/>
            <person name="Wedrychowicz H."/>
        </authorList>
    </citation>
    <scope>NUCLEOTIDE SEQUENCE [LARGE SCALE GENOMIC DNA]</scope>
    <source>
        <strain evidence="2 3">DSM 24787</strain>
    </source>
</reference>